<evidence type="ECO:0000313" key="4">
    <source>
        <dbReference type="WBParaSite" id="SSLN_0000298601-mRNA-1"/>
    </source>
</evidence>
<accession>A0A183SF88</accession>
<feature type="compositionally biased region" description="Low complexity" evidence="1">
    <location>
        <begin position="16"/>
        <end position="26"/>
    </location>
</feature>
<dbReference type="EMBL" id="UYSU01032366">
    <property type="protein sequence ID" value="VDL89271.1"/>
    <property type="molecule type" value="Genomic_DNA"/>
</dbReference>
<dbReference type="WBParaSite" id="SSLN_0000298601-mRNA-1">
    <property type="protein sequence ID" value="SSLN_0000298601-mRNA-1"/>
    <property type="gene ID" value="SSLN_0000298601"/>
</dbReference>
<sequence length="184" mass="19796">MNVNKPKWVISVSLPPWGGSGLSSHLRPLQPPAPSPTSGVLDSVMKPGSDNPRSNRLEQRTAQVIRELARYKVDIVALSETRLSVQGQLDANKVHKLGTPSSEEAISHLETNQSGQSEASCPTAPDVVNPIDAAGVSIYFLPPLGRRRLIVTADVFPLPPRRGANKIDSLPATLPFIACPKELE</sequence>
<dbReference type="Proteomes" id="UP000275846">
    <property type="component" value="Unassembled WGS sequence"/>
</dbReference>
<protein>
    <submittedName>
        <fullName evidence="4">Endo/exonuclease/phosphatase domain-containing protein</fullName>
    </submittedName>
</protein>
<gene>
    <name evidence="2" type="ORF">SSLN_LOCUS2886</name>
</gene>
<reference evidence="2 3" key="2">
    <citation type="submission" date="2018-11" db="EMBL/GenBank/DDBJ databases">
        <authorList>
            <consortium name="Pathogen Informatics"/>
        </authorList>
    </citation>
    <scope>NUCLEOTIDE SEQUENCE [LARGE SCALE GENOMIC DNA]</scope>
    <source>
        <strain evidence="2 3">NST_G2</strain>
    </source>
</reference>
<name>A0A183SF88_SCHSO</name>
<keyword evidence="3" id="KW-1185">Reference proteome</keyword>
<proteinExistence type="predicted"/>
<organism evidence="4">
    <name type="scientific">Schistocephalus solidus</name>
    <name type="common">Tapeworm</name>
    <dbReference type="NCBI Taxonomy" id="70667"/>
    <lineage>
        <taxon>Eukaryota</taxon>
        <taxon>Metazoa</taxon>
        <taxon>Spiralia</taxon>
        <taxon>Lophotrochozoa</taxon>
        <taxon>Platyhelminthes</taxon>
        <taxon>Cestoda</taxon>
        <taxon>Eucestoda</taxon>
        <taxon>Diphyllobothriidea</taxon>
        <taxon>Diphyllobothriidae</taxon>
        <taxon>Schistocephalus</taxon>
    </lineage>
</organism>
<evidence type="ECO:0000313" key="2">
    <source>
        <dbReference type="EMBL" id="VDL89271.1"/>
    </source>
</evidence>
<feature type="region of interest" description="Disordered" evidence="1">
    <location>
        <begin position="16"/>
        <end position="58"/>
    </location>
</feature>
<evidence type="ECO:0000256" key="1">
    <source>
        <dbReference type="SAM" id="MobiDB-lite"/>
    </source>
</evidence>
<evidence type="ECO:0000313" key="3">
    <source>
        <dbReference type="Proteomes" id="UP000275846"/>
    </source>
</evidence>
<dbReference type="AlphaFoldDB" id="A0A183SF88"/>
<reference evidence="4" key="1">
    <citation type="submission" date="2016-06" db="UniProtKB">
        <authorList>
            <consortium name="WormBaseParasite"/>
        </authorList>
    </citation>
    <scope>IDENTIFICATION</scope>
</reference>